<comment type="caution">
    <text evidence="2">The sequence shown here is derived from an EMBL/GenBank/DDBJ whole genome shotgun (WGS) entry which is preliminary data.</text>
</comment>
<dbReference type="Gene3D" id="3.40.50.1010">
    <property type="entry name" value="5'-nuclease"/>
    <property type="match status" value="1"/>
</dbReference>
<gene>
    <name evidence="2" type="ORF">V6243_07645</name>
</gene>
<dbReference type="Proteomes" id="UP001378242">
    <property type="component" value="Unassembled WGS sequence"/>
</dbReference>
<dbReference type="Pfam" id="PF13638">
    <property type="entry name" value="PIN_4"/>
    <property type="match status" value="1"/>
</dbReference>
<feature type="domain" description="PIN" evidence="1">
    <location>
        <begin position="3"/>
        <end position="157"/>
    </location>
</feature>
<name>A0ABU9GF15_COBMA</name>
<dbReference type="RefSeq" id="WP_341542295.1">
    <property type="nucleotide sequence ID" value="NZ_JBAKAP010000006.1"/>
</dbReference>
<sequence>MKIVVDTNILIQIIKKGGRNDLHCPRTKEKVSSPEARAEALVDLLTSRKDQIIIPAPAFSEVLVRIEHKLHTEYQKTLNHAACFTLQAFDDLSAIECARLVNDQEIKQISPHEDKKKISFDRQIIAICKAYSADELWTHDCDMLKKAEAIGITVKSLSDIEPKMTQLELVDAAG</sequence>
<accession>A0ABU9GF15</accession>
<evidence type="ECO:0000313" key="3">
    <source>
        <dbReference type="Proteomes" id="UP001378242"/>
    </source>
</evidence>
<dbReference type="InterPro" id="IPR002716">
    <property type="entry name" value="PIN_dom"/>
</dbReference>
<dbReference type="EMBL" id="JBAKAP010000006">
    <property type="protein sequence ID" value="MEL0616706.1"/>
    <property type="molecule type" value="Genomic_DNA"/>
</dbReference>
<dbReference type="SUPFAM" id="SSF88723">
    <property type="entry name" value="PIN domain-like"/>
    <property type="match status" value="1"/>
</dbReference>
<keyword evidence="3" id="KW-1185">Reference proteome</keyword>
<proteinExistence type="predicted"/>
<organism evidence="2 3">
    <name type="scientific">Cobetia marina</name>
    <name type="common">Deleya marina</name>
    <dbReference type="NCBI Taxonomy" id="28258"/>
    <lineage>
        <taxon>Bacteria</taxon>
        <taxon>Pseudomonadati</taxon>
        <taxon>Pseudomonadota</taxon>
        <taxon>Gammaproteobacteria</taxon>
        <taxon>Oceanospirillales</taxon>
        <taxon>Halomonadaceae</taxon>
        <taxon>Cobetia</taxon>
    </lineage>
</organism>
<evidence type="ECO:0000259" key="1">
    <source>
        <dbReference type="Pfam" id="PF13638"/>
    </source>
</evidence>
<reference evidence="2 3" key="1">
    <citation type="submission" date="2024-02" db="EMBL/GenBank/DDBJ databases">
        <title>Bacteria isolated from the canopy kelp, Nereocystis luetkeana.</title>
        <authorList>
            <person name="Pfister C.A."/>
            <person name="Younker I.T."/>
            <person name="Light S.H."/>
        </authorList>
    </citation>
    <scope>NUCLEOTIDE SEQUENCE [LARGE SCALE GENOMIC DNA]</scope>
    <source>
        <strain evidence="2 3">TI.5.07</strain>
    </source>
</reference>
<protein>
    <submittedName>
        <fullName evidence="2">PIN domain-containing protein</fullName>
    </submittedName>
</protein>
<dbReference type="InterPro" id="IPR029060">
    <property type="entry name" value="PIN-like_dom_sf"/>
</dbReference>
<evidence type="ECO:0000313" key="2">
    <source>
        <dbReference type="EMBL" id="MEL0616706.1"/>
    </source>
</evidence>